<feature type="domain" description="Nudix hydrolase" evidence="10">
    <location>
        <begin position="8"/>
        <end position="138"/>
    </location>
</feature>
<evidence type="ECO:0000256" key="6">
    <source>
        <dbReference type="ARBA" id="ARBA00093415"/>
    </source>
</evidence>
<comment type="catalytic activity">
    <reaction evidence="5">
        <text>a 5'-end (N(7)-methyl 5'-triphosphoguanosine)-ribonucleoside in mRNA + H2O = N(7)-methyl-GDP + a 5'-end phospho-ribonucleoside in mRNA + 2 H(+)</text>
        <dbReference type="Rhea" id="RHEA:67484"/>
        <dbReference type="Rhea" id="RHEA-COMP:15692"/>
        <dbReference type="Rhea" id="RHEA-COMP:17167"/>
        <dbReference type="ChEBI" id="CHEBI:15377"/>
        <dbReference type="ChEBI" id="CHEBI:15378"/>
        <dbReference type="ChEBI" id="CHEBI:63714"/>
        <dbReference type="ChEBI" id="CHEBI:138282"/>
        <dbReference type="ChEBI" id="CHEBI:156461"/>
        <dbReference type="EC" id="3.6.1.62"/>
    </reaction>
</comment>
<dbReference type="InterPro" id="IPR000086">
    <property type="entry name" value="NUDIX_hydrolase_dom"/>
</dbReference>
<dbReference type="Proteomes" id="UP000005695">
    <property type="component" value="Unassembled WGS sequence"/>
</dbReference>
<reference evidence="11" key="2">
    <citation type="submission" date="2006-05" db="EMBL/GenBank/DDBJ databases">
        <title>Sequencing of the draft genome and assembly of Desulfuromonas acetoxidans DSM 684.</title>
        <authorList>
            <consortium name="US DOE Joint Genome Institute (JGI-PGF)"/>
            <person name="Copeland A."/>
            <person name="Lucas S."/>
            <person name="Lapidus A."/>
            <person name="Barry K."/>
            <person name="Detter J.C."/>
            <person name="Glavina del Rio T."/>
            <person name="Hammon N."/>
            <person name="Israni S."/>
            <person name="Dalin E."/>
            <person name="Tice H."/>
            <person name="Bruce D."/>
            <person name="Pitluck S."/>
            <person name="Richardson P."/>
        </authorList>
    </citation>
    <scope>NUCLEOTIDE SEQUENCE [LARGE SCALE GENOMIC DNA]</scope>
    <source>
        <strain evidence="11">DSM 684</strain>
    </source>
</reference>
<comment type="cofactor">
    <cofactor evidence="1">
        <name>Mg(2+)</name>
        <dbReference type="ChEBI" id="CHEBI:18420"/>
    </cofactor>
</comment>
<evidence type="ECO:0000256" key="3">
    <source>
        <dbReference type="ARBA" id="ARBA00022842"/>
    </source>
</evidence>
<evidence type="ECO:0000256" key="8">
    <source>
        <dbReference type="ARBA" id="ARBA00093663"/>
    </source>
</evidence>
<dbReference type="InterPro" id="IPR033716">
    <property type="entry name" value="Nudt17_dom"/>
</dbReference>
<dbReference type="OrthoDB" id="9761969at2"/>
<evidence type="ECO:0000256" key="7">
    <source>
        <dbReference type="ARBA" id="ARBA00093621"/>
    </source>
</evidence>
<evidence type="ECO:0000313" key="11">
    <source>
        <dbReference type="EMBL" id="EAT17062.1"/>
    </source>
</evidence>
<evidence type="ECO:0000256" key="9">
    <source>
        <dbReference type="RuleBase" id="RU003476"/>
    </source>
</evidence>
<organism evidence="11 12">
    <name type="scientific">Desulfuromonas acetoxidans (strain DSM 684 / 11070)</name>
    <dbReference type="NCBI Taxonomy" id="281689"/>
    <lineage>
        <taxon>Bacteria</taxon>
        <taxon>Pseudomonadati</taxon>
        <taxon>Thermodesulfobacteriota</taxon>
        <taxon>Desulfuromonadia</taxon>
        <taxon>Desulfuromonadales</taxon>
        <taxon>Desulfuromonadaceae</taxon>
        <taxon>Desulfuromonas</taxon>
    </lineage>
</organism>
<dbReference type="InterPro" id="IPR015797">
    <property type="entry name" value="NUDIX_hydrolase-like_dom_sf"/>
</dbReference>
<evidence type="ECO:0000256" key="4">
    <source>
        <dbReference type="ARBA" id="ARBA00026102"/>
    </source>
</evidence>
<dbReference type="RefSeq" id="WP_005997970.1">
    <property type="nucleotide sequence ID" value="NZ_AAEW02000002.1"/>
</dbReference>
<keyword evidence="2 9" id="KW-0378">Hydrolase</keyword>
<dbReference type="InterPro" id="IPR020084">
    <property type="entry name" value="NUDIX_hydrolase_CS"/>
</dbReference>
<accession>Q1K3B2</accession>
<comment type="function">
    <text evidence="6">Acts as a decapping enzyme capable of hydrolyzing monomethylated capped RNAs (in vitro). Hydrolyzes monomethylated capped RNA after alpha and beta phosphates to form N(7)-methyl-GDP. Shows low activity towards unmethylated capped RNA.</text>
</comment>
<protein>
    <recommendedName>
        <fullName evidence="7">m7GpppN-mRNA hydrolase NUDT17</fullName>
        <ecNumber evidence="4">3.6.1.62</ecNumber>
    </recommendedName>
    <alternativeName>
        <fullName evidence="8">Nucleoside diphosphate-linked moiety X motif 17</fullName>
    </alternativeName>
</protein>
<proteinExistence type="inferred from homology"/>
<keyword evidence="12" id="KW-1185">Reference proteome</keyword>
<evidence type="ECO:0000313" key="12">
    <source>
        <dbReference type="Proteomes" id="UP000005695"/>
    </source>
</evidence>
<keyword evidence="3" id="KW-0460">Magnesium</keyword>
<dbReference type="EC" id="3.6.1.62" evidence="4"/>
<evidence type="ECO:0000256" key="1">
    <source>
        <dbReference type="ARBA" id="ARBA00001946"/>
    </source>
</evidence>
<comment type="caution">
    <text evidence="11">The sequence shown here is derived from an EMBL/GenBank/DDBJ whole genome shotgun (WGS) entry which is preliminary data.</text>
</comment>
<dbReference type="AlphaFoldDB" id="Q1K3B2"/>
<dbReference type="PRINTS" id="PR00502">
    <property type="entry name" value="NUDIXFAMILY"/>
</dbReference>
<gene>
    <name evidence="11" type="ORF">Dace_2928</name>
</gene>
<dbReference type="InterPro" id="IPR020476">
    <property type="entry name" value="Nudix_hydrolase"/>
</dbReference>
<comment type="similarity">
    <text evidence="9">Belongs to the Nudix hydrolase family.</text>
</comment>
<evidence type="ECO:0000256" key="2">
    <source>
        <dbReference type="ARBA" id="ARBA00022801"/>
    </source>
</evidence>
<dbReference type="PROSITE" id="PS51462">
    <property type="entry name" value="NUDIX"/>
    <property type="match status" value="1"/>
</dbReference>
<dbReference type="CDD" id="cd04694">
    <property type="entry name" value="NUDIX_Nudt17"/>
    <property type="match status" value="1"/>
</dbReference>
<name>Q1K3B2_DESA6</name>
<reference evidence="11" key="1">
    <citation type="submission" date="2006-05" db="EMBL/GenBank/DDBJ databases">
        <title>Annotation of the draft genome assembly of Desulfuromonas acetoxidans DSM 684.</title>
        <authorList>
            <consortium name="US DOE Joint Genome Institute (JGI-ORNL)"/>
            <person name="Larimer F."/>
            <person name="Land M."/>
            <person name="Hauser L."/>
        </authorList>
    </citation>
    <scope>NUCLEOTIDE SEQUENCE [LARGE SCALE GENOMIC DNA]</scope>
    <source>
        <strain evidence="11">DSM 684</strain>
    </source>
</reference>
<dbReference type="PROSITE" id="PS00893">
    <property type="entry name" value="NUDIX_BOX"/>
    <property type="match status" value="1"/>
</dbReference>
<dbReference type="GO" id="GO:0140933">
    <property type="term" value="F:5'-(N(7)-methylguanosine 5'-triphospho)-[mRNA] hydrolase activity"/>
    <property type="evidence" value="ECO:0007669"/>
    <property type="project" value="UniProtKB-EC"/>
</dbReference>
<dbReference type="SUPFAM" id="SSF55811">
    <property type="entry name" value="Nudix"/>
    <property type="match status" value="1"/>
</dbReference>
<dbReference type="Pfam" id="PF00293">
    <property type="entry name" value="NUDIX"/>
    <property type="match status" value="1"/>
</dbReference>
<dbReference type="Gene3D" id="3.90.79.10">
    <property type="entry name" value="Nucleoside Triphosphate Pyrophosphohydrolase"/>
    <property type="match status" value="1"/>
</dbReference>
<dbReference type="EMBL" id="AAEW02000002">
    <property type="protein sequence ID" value="EAT17062.1"/>
    <property type="molecule type" value="Genomic_DNA"/>
</dbReference>
<dbReference type="PANTHER" id="PTHR43046">
    <property type="entry name" value="GDP-MANNOSE MANNOSYL HYDROLASE"/>
    <property type="match status" value="1"/>
</dbReference>
<dbReference type="PANTHER" id="PTHR43046:SF12">
    <property type="entry name" value="GDP-MANNOSE MANNOSYL HYDROLASE"/>
    <property type="match status" value="1"/>
</dbReference>
<evidence type="ECO:0000256" key="5">
    <source>
        <dbReference type="ARBA" id="ARBA00093205"/>
    </source>
</evidence>
<evidence type="ECO:0000259" key="10">
    <source>
        <dbReference type="PROSITE" id="PS51462"/>
    </source>
</evidence>
<sequence>MDYPLQKQIKTSVVACIVDEQQRILLTRRNIPPFFGQWVMPGGKIDHGEPIHTALKREVQEEVGLEVTVESLIDVYEHVTVGERRDHYIILYYRATPQSFELSINPDELSEAVWFAPEQLPKIDVPPGCRHILAQLHPQLAWSHLEPPGDLANCEIPGVCPVEKG</sequence>